<dbReference type="EMBL" id="JH767607">
    <property type="protein sequence ID" value="EON69130.1"/>
    <property type="molecule type" value="Genomic_DNA"/>
</dbReference>
<dbReference type="InterPro" id="IPR030841">
    <property type="entry name" value="NTH1"/>
</dbReference>
<dbReference type="HOGENOM" id="CLU_012862_4_1_1"/>
<dbReference type="FunFam" id="1.10.1670.10:FF:000027">
    <property type="entry name" value="Endonuclease III homolog"/>
    <property type="match status" value="1"/>
</dbReference>
<evidence type="ECO:0000256" key="8">
    <source>
        <dbReference type="ARBA" id="ARBA00023014"/>
    </source>
</evidence>
<dbReference type="PANTHER" id="PTHR43286:SF1">
    <property type="entry name" value="ENDONUCLEASE III-LIKE PROTEIN 1"/>
    <property type="match status" value="1"/>
</dbReference>
<dbReference type="Pfam" id="PF00633">
    <property type="entry name" value="HHH"/>
    <property type="match status" value="1"/>
</dbReference>
<evidence type="ECO:0000313" key="18">
    <source>
        <dbReference type="EMBL" id="EON69130.1"/>
    </source>
</evidence>
<feature type="domain" description="HhH-GPD" evidence="17">
    <location>
        <begin position="201"/>
        <end position="356"/>
    </location>
</feature>
<evidence type="ECO:0000256" key="1">
    <source>
        <dbReference type="ARBA" id="ARBA00008343"/>
    </source>
</evidence>
<dbReference type="GO" id="GO:0051539">
    <property type="term" value="F:4 iron, 4 sulfur cluster binding"/>
    <property type="evidence" value="ECO:0007669"/>
    <property type="project" value="UniProtKB-KW"/>
</dbReference>
<dbReference type="GO" id="GO:0003677">
    <property type="term" value="F:DNA binding"/>
    <property type="evidence" value="ECO:0007669"/>
    <property type="project" value="UniProtKB-UniRule"/>
</dbReference>
<evidence type="ECO:0000256" key="16">
    <source>
        <dbReference type="SAM" id="MobiDB-lite"/>
    </source>
</evidence>
<dbReference type="STRING" id="1168221.R7Z4N4"/>
<dbReference type="Gene3D" id="1.10.1670.10">
    <property type="entry name" value="Helix-hairpin-Helix base-excision DNA repair enzymes (C-terminal)"/>
    <property type="match status" value="1"/>
</dbReference>
<keyword evidence="5 15" id="KW-0378">Hydrolase</keyword>
<keyword evidence="10 15" id="KW-0234">DNA repair</keyword>
<comment type="caution">
    <text evidence="15">Lacks conserved residue(s) required for the propagation of feature annotation.</text>
</comment>
<evidence type="ECO:0000256" key="4">
    <source>
        <dbReference type="ARBA" id="ARBA00022763"/>
    </source>
</evidence>
<dbReference type="OMA" id="KWHAINH"/>
<dbReference type="InterPro" id="IPR003265">
    <property type="entry name" value="HhH-GPD_domain"/>
</dbReference>
<dbReference type="InterPro" id="IPR004036">
    <property type="entry name" value="Endonuclease-III-like_CS2"/>
</dbReference>
<gene>
    <name evidence="15" type="primary">NTH1</name>
    <name evidence="18" type="ORF">W97_08316</name>
</gene>
<protein>
    <recommendedName>
        <fullName evidence="15">Endonuclease III homolog</fullName>
        <ecNumber evidence="15">3.2.2.-</ecNumber>
        <ecNumber evidence="15">4.2.99.18</ecNumber>
    </recommendedName>
    <alternativeName>
        <fullName evidence="15">Bifunctional DNA N-glycosylase/DNA-(apurinic or apyrimidinic site) lyase</fullName>
        <shortName evidence="15">DNA glycosylase/AP lyase</shortName>
    </alternativeName>
</protein>
<dbReference type="GO" id="GO:0006285">
    <property type="term" value="P:base-excision repair, AP site formation"/>
    <property type="evidence" value="ECO:0007669"/>
    <property type="project" value="UniProtKB-UniRule"/>
</dbReference>
<dbReference type="Proteomes" id="UP000016924">
    <property type="component" value="Unassembled WGS sequence"/>
</dbReference>
<evidence type="ECO:0000313" key="19">
    <source>
        <dbReference type="Proteomes" id="UP000016924"/>
    </source>
</evidence>
<dbReference type="GO" id="GO:0000703">
    <property type="term" value="F:oxidized pyrimidine nucleobase lesion DNA N-glycosylase activity"/>
    <property type="evidence" value="ECO:0007669"/>
    <property type="project" value="UniProtKB-UniRule"/>
</dbReference>
<dbReference type="GO" id="GO:0005739">
    <property type="term" value="C:mitochondrion"/>
    <property type="evidence" value="ECO:0007669"/>
    <property type="project" value="UniProtKB-SubCell"/>
</dbReference>
<comment type="catalytic activity">
    <reaction evidence="14 15">
        <text>2'-deoxyribonucleotide-(2'-deoxyribose 5'-phosphate)-2'-deoxyribonucleotide-DNA = a 3'-end 2'-deoxyribonucleotide-(2,3-dehydro-2,3-deoxyribose 5'-phosphate)-DNA + a 5'-end 5'-phospho-2'-deoxyribonucleoside-DNA + H(+)</text>
        <dbReference type="Rhea" id="RHEA:66592"/>
        <dbReference type="Rhea" id="RHEA-COMP:13180"/>
        <dbReference type="Rhea" id="RHEA-COMP:16897"/>
        <dbReference type="Rhea" id="RHEA-COMP:17067"/>
        <dbReference type="ChEBI" id="CHEBI:15378"/>
        <dbReference type="ChEBI" id="CHEBI:136412"/>
        <dbReference type="ChEBI" id="CHEBI:157695"/>
        <dbReference type="ChEBI" id="CHEBI:167181"/>
        <dbReference type="EC" id="4.2.99.18"/>
    </reaction>
</comment>
<dbReference type="PANTHER" id="PTHR43286">
    <property type="entry name" value="ENDONUCLEASE III-LIKE PROTEIN 1"/>
    <property type="match status" value="1"/>
</dbReference>
<dbReference type="GeneID" id="19905627"/>
<feature type="compositionally biased region" description="Low complexity" evidence="16">
    <location>
        <begin position="97"/>
        <end position="108"/>
    </location>
</feature>
<evidence type="ECO:0000256" key="5">
    <source>
        <dbReference type="ARBA" id="ARBA00022801"/>
    </source>
</evidence>
<dbReference type="SMART" id="SM00478">
    <property type="entry name" value="ENDO3c"/>
    <property type="match status" value="1"/>
</dbReference>
<dbReference type="SUPFAM" id="SSF48150">
    <property type="entry name" value="DNA-glycosylase"/>
    <property type="match status" value="1"/>
</dbReference>
<evidence type="ECO:0000256" key="9">
    <source>
        <dbReference type="ARBA" id="ARBA00023128"/>
    </source>
</evidence>
<dbReference type="Pfam" id="PF00730">
    <property type="entry name" value="HhH-GPD"/>
    <property type="match status" value="1"/>
</dbReference>
<dbReference type="PROSITE" id="PS01155">
    <property type="entry name" value="ENDONUCLEASE_III_2"/>
    <property type="match status" value="1"/>
</dbReference>
<feature type="region of interest" description="Disordered" evidence="16">
    <location>
        <begin position="416"/>
        <end position="444"/>
    </location>
</feature>
<feature type="region of interest" description="Disordered" evidence="16">
    <location>
        <begin position="49"/>
        <end position="108"/>
    </location>
</feature>
<keyword evidence="19" id="KW-1185">Reference proteome</keyword>
<dbReference type="FunFam" id="1.10.340.30:FF:000014">
    <property type="entry name" value="Endonuclease III homolog"/>
    <property type="match status" value="1"/>
</dbReference>
<evidence type="ECO:0000256" key="3">
    <source>
        <dbReference type="ARBA" id="ARBA00022723"/>
    </source>
</evidence>
<organism evidence="18 19">
    <name type="scientific">Coniosporium apollinis (strain CBS 100218)</name>
    <name type="common">Rock-inhabiting black yeast</name>
    <dbReference type="NCBI Taxonomy" id="1168221"/>
    <lineage>
        <taxon>Eukaryota</taxon>
        <taxon>Fungi</taxon>
        <taxon>Dikarya</taxon>
        <taxon>Ascomycota</taxon>
        <taxon>Pezizomycotina</taxon>
        <taxon>Dothideomycetes</taxon>
        <taxon>Dothideomycetes incertae sedis</taxon>
        <taxon>Coniosporium</taxon>
    </lineage>
</organism>
<keyword evidence="11 15" id="KW-0456">Lyase</keyword>
<evidence type="ECO:0000259" key="17">
    <source>
        <dbReference type="SMART" id="SM00478"/>
    </source>
</evidence>
<dbReference type="InterPro" id="IPR000445">
    <property type="entry name" value="HhH_motif"/>
</dbReference>
<keyword evidence="2" id="KW-0004">4Fe-4S</keyword>
<dbReference type="GO" id="GO:0005634">
    <property type="term" value="C:nucleus"/>
    <property type="evidence" value="ECO:0007669"/>
    <property type="project" value="UniProtKB-SubCell"/>
</dbReference>
<feature type="compositionally biased region" description="Polar residues" evidence="16">
    <location>
        <begin position="12"/>
        <end position="21"/>
    </location>
</feature>
<evidence type="ECO:0000256" key="15">
    <source>
        <dbReference type="HAMAP-Rule" id="MF_03183"/>
    </source>
</evidence>
<dbReference type="Gene3D" id="1.10.340.30">
    <property type="entry name" value="Hypothetical protein, domain 2"/>
    <property type="match status" value="1"/>
</dbReference>
<reference evidence="19" key="1">
    <citation type="submission" date="2012-06" db="EMBL/GenBank/DDBJ databases">
        <title>The genome sequence of Coniosporium apollinis CBS 100218.</title>
        <authorList>
            <consortium name="The Broad Institute Genome Sequencing Platform"/>
            <person name="Cuomo C."/>
            <person name="Gorbushina A."/>
            <person name="Noack S."/>
            <person name="Walker B."/>
            <person name="Young S.K."/>
            <person name="Zeng Q."/>
            <person name="Gargeya S."/>
            <person name="Fitzgerald M."/>
            <person name="Haas B."/>
            <person name="Abouelleil A."/>
            <person name="Alvarado L."/>
            <person name="Arachchi H.M."/>
            <person name="Berlin A.M."/>
            <person name="Chapman S.B."/>
            <person name="Goldberg J."/>
            <person name="Griggs A."/>
            <person name="Gujja S."/>
            <person name="Hansen M."/>
            <person name="Howarth C."/>
            <person name="Imamovic A."/>
            <person name="Larimer J."/>
            <person name="McCowan C."/>
            <person name="Montmayeur A."/>
            <person name="Murphy C."/>
            <person name="Neiman D."/>
            <person name="Pearson M."/>
            <person name="Priest M."/>
            <person name="Roberts A."/>
            <person name="Saif S."/>
            <person name="Shea T."/>
            <person name="Sisk P."/>
            <person name="Sykes S."/>
            <person name="Wortman J."/>
            <person name="Nusbaum C."/>
            <person name="Birren B."/>
        </authorList>
    </citation>
    <scope>NUCLEOTIDE SEQUENCE [LARGE SCALE GENOMIC DNA]</scope>
    <source>
        <strain evidence="19">CBS 100218</strain>
    </source>
</reference>
<keyword evidence="13 15" id="KW-0326">Glycosidase</keyword>
<dbReference type="HAMAP" id="MF_03183">
    <property type="entry name" value="Endonuclease_III_Nth"/>
    <property type="match status" value="1"/>
</dbReference>
<name>R7Z4N4_CONA1</name>
<evidence type="ECO:0000256" key="12">
    <source>
        <dbReference type="ARBA" id="ARBA00023242"/>
    </source>
</evidence>
<feature type="region of interest" description="Disordered" evidence="16">
    <location>
        <begin position="1"/>
        <end position="37"/>
    </location>
</feature>
<keyword evidence="8" id="KW-0411">Iron-sulfur</keyword>
<accession>R7Z4N4</accession>
<comment type="function">
    <text evidence="15">Bifunctional DNA N-glycosylase with associated apurinic/apyrimidinic (AP) lyase function that catalyzes the first step in base excision repair (BER), the primary repair pathway for the repair of oxidative DNA damage. The DNA N-glycosylase activity releases the damaged DNA base from DNA by cleaving the N-glycosidic bond, leaving an AP site. The AP lyase activity cleaves the phosphodiester bond 3' to the AP site by a beta-elimination. Primarily recognizes and repairs oxidative base damage of pyrimidines.</text>
</comment>
<evidence type="ECO:0000256" key="11">
    <source>
        <dbReference type="ARBA" id="ARBA00023239"/>
    </source>
</evidence>
<keyword evidence="6" id="KW-0809">Transit peptide</keyword>
<evidence type="ECO:0000256" key="7">
    <source>
        <dbReference type="ARBA" id="ARBA00023004"/>
    </source>
</evidence>
<keyword evidence="9 15" id="KW-0496">Mitochondrion</keyword>
<dbReference type="GO" id="GO:0046872">
    <property type="term" value="F:metal ion binding"/>
    <property type="evidence" value="ECO:0007669"/>
    <property type="project" value="UniProtKB-KW"/>
</dbReference>
<feature type="compositionally biased region" description="Basic residues" evidence="16">
    <location>
        <begin position="435"/>
        <end position="444"/>
    </location>
</feature>
<dbReference type="EC" id="3.2.2.-" evidence="15"/>
<dbReference type="CDD" id="cd00056">
    <property type="entry name" value="ENDO3c"/>
    <property type="match status" value="1"/>
</dbReference>
<evidence type="ECO:0000256" key="2">
    <source>
        <dbReference type="ARBA" id="ARBA00022485"/>
    </source>
</evidence>
<dbReference type="OrthoDB" id="2099276at2759"/>
<evidence type="ECO:0000256" key="10">
    <source>
        <dbReference type="ARBA" id="ARBA00023204"/>
    </source>
</evidence>
<comment type="subcellular location">
    <subcellularLocation>
        <location evidence="15">Nucleus</location>
    </subcellularLocation>
    <subcellularLocation>
        <location evidence="15">Mitochondrion</location>
    </subcellularLocation>
</comment>
<sequence>MSTSRIARGTSKIANSVSSKSEPLRATQGRTLMHYGFGAEHPVAAGKRAVKQELGDESGSELSSVPSDLDENLEPVDGIVTSLHKRKRGAGTPTSETTTQKDIVTTQTPPRKRLALGVEPDTVAANDKAKKSRRTPAKKIVGAHGKVKVEPPPNWEEVYNLTKEMRSKVLAPVDTMGCESLAEGYRSPRDQRFQTLISLMLSSQTKDTVTAAAMRNLQENLPGVCACGLTLESILAVSPTLLNELIRMVGFHNNKTTFIKKTAEILRTSFKGDIPDTIEGLVSLPGVGPKMAYLTMSAAWGRDEGIGVDVHVHRITNLWGWHKTKTPEETRASLEAWLPRDKWHEINKLLVGFGQTICLPVGRKCGQCVLSERGLCPGAVVGKEVRRVKKVKEEVVGGKPVKQEVEVEVERAVKAEDVNGDAVPDMEDVGGPPQSRRKSRTLAS</sequence>
<keyword evidence="7" id="KW-0408">Iron</keyword>
<dbReference type="InterPro" id="IPR011257">
    <property type="entry name" value="DNA_glycosylase"/>
</dbReference>
<dbReference type="GO" id="GO:0140078">
    <property type="term" value="F:class I DNA-(apurinic or apyrimidinic site) endonuclease activity"/>
    <property type="evidence" value="ECO:0007669"/>
    <property type="project" value="UniProtKB-EC"/>
</dbReference>
<evidence type="ECO:0000256" key="14">
    <source>
        <dbReference type="ARBA" id="ARBA00044632"/>
    </source>
</evidence>
<keyword evidence="4 15" id="KW-0227">DNA damage</keyword>
<dbReference type="AlphaFoldDB" id="R7Z4N4"/>
<evidence type="ECO:0000256" key="13">
    <source>
        <dbReference type="ARBA" id="ARBA00023295"/>
    </source>
</evidence>
<evidence type="ECO:0000256" key="6">
    <source>
        <dbReference type="ARBA" id="ARBA00022946"/>
    </source>
</evidence>
<proteinExistence type="inferred from homology"/>
<keyword evidence="3" id="KW-0479">Metal-binding</keyword>
<dbReference type="GO" id="GO:0006289">
    <property type="term" value="P:nucleotide-excision repair"/>
    <property type="evidence" value="ECO:0007669"/>
    <property type="project" value="TreeGrafter"/>
</dbReference>
<dbReference type="InterPro" id="IPR023170">
    <property type="entry name" value="HhH_base_excis_C"/>
</dbReference>
<dbReference type="eggNOG" id="KOG1921">
    <property type="taxonomic scope" value="Eukaryota"/>
</dbReference>
<dbReference type="RefSeq" id="XP_007784447.1">
    <property type="nucleotide sequence ID" value="XM_007786257.1"/>
</dbReference>
<keyword evidence="12 15" id="KW-0539">Nucleus</keyword>
<dbReference type="EC" id="4.2.99.18" evidence="15"/>
<comment type="similarity">
    <text evidence="1 15">Belongs to the Nth/MutY family.</text>
</comment>